<evidence type="ECO:0000313" key="2">
    <source>
        <dbReference type="Proteomes" id="UP000647860"/>
    </source>
</evidence>
<proteinExistence type="predicted"/>
<organism evidence="1 2">
    <name type="scientific">Micromonospora gifhornensis</name>
    <dbReference type="NCBI Taxonomy" id="84594"/>
    <lineage>
        <taxon>Bacteria</taxon>
        <taxon>Bacillati</taxon>
        <taxon>Actinomycetota</taxon>
        <taxon>Actinomycetes</taxon>
        <taxon>Micromonosporales</taxon>
        <taxon>Micromonosporaceae</taxon>
        <taxon>Micromonospora</taxon>
    </lineage>
</organism>
<evidence type="ECO:0000313" key="1">
    <source>
        <dbReference type="EMBL" id="GIJ13898.1"/>
    </source>
</evidence>
<name>A0ABQ4I7P4_9ACTN</name>
<gene>
    <name evidence="1" type="ORF">Vgi01_05820</name>
</gene>
<protein>
    <submittedName>
        <fullName evidence="1">Uncharacterized protein</fullName>
    </submittedName>
</protein>
<dbReference type="EMBL" id="BOPA01000005">
    <property type="protein sequence ID" value="GIJ13898.1"/>
    <property type="molecule type" value="Genomic_DNA"/>
</dbReference>
<sequence length="48" mass="5315">MAAVAAAASESGRGGRDRWQCHERGVYETWVPGNEVTDDRVVDHPYVL</sequence>
<reference evidence="1 2" key="1">
    <citation type="submission" date="2021-01" db="EMBL/GenBank/DDBJ databases">
        <title>Whole genome shotgun sequence of Verrucosispora gifhornensis NBRC 16317.</title>
        <authorList>
            <person name="Komaki H."/>
            <person name="Tamura T."/>
        </authorList>
    </citation>
    <scope>NUCLEOTIDE SEQUENCE [LARGE SCALE GENOMIC DNA]</scope>
    <source>
        <strain evidence="1 2">NBRC 16317</strain>
    </source>
</reference>
<dbReference type="RefSeq" id="WP_239088774.1">
    <property type="nucleotide sequence ID" value="NZ_BAAAGZ010000060.1"/>
</dbReference>
<dbReference type="Proteomes" id="UP000647860">
    <property type="component" value="Unassembled WGS sequence"/>
</dbReference>
<comment type="caution">
    <text evidence="1">The sequence shown here is derived from an EMBL/GenBank/DDBJ whole genome shotgun (WGS) entry which is preliminary data.</text>
</comment>
<keyword evidence="2" id="KW-1185">Reference proteome</keyword>
<accession>A0ABQ4I7P4</accession>